<keyword evidence="3" id="KW-1185">Reference proteome</keyword>
<accession>D8TQY4</accession>
<sequence>MPTMLTAAYVSRLMEHTLLLEASFKATGMVTNIAKCEVLIFEGTAHERKRLMEADVHPHPGEKPNSCTDNSYIRGEQGDIPDQEAPLPLAARLSTSSPAIHKGYVL</sequence>
<organism evidence="3">
    <name type="scientific">Volvox carteri f. nagariensis</name>
    <dbReference type="NCBI Taxonomy" id="3068"/>
    <lineage>
        <taxon>Eukaryota</taxon>
        <taxon>Viridiplantae</taxon>
        <taxon>Chlorophyta</taxon>
        <taxon>core chlorophytes</taxon>
        <taxon>Chlorophyceae</taxon>
        <taxon>CS clade</taxon>
        <taxon>Chlamydomonadales</taxon>
        <taxon>Volvocaceae</taxon>
        <taxon>Volvox</taxon>
    </lineage>
</organism>
<dbReference type="GeneID" id="9623566"/>
<dbReference type="Proteomes" id="UP000001058">
    <property type="component" value="Unassembled WGS sequence"/>
</dbReference>
<dbReference type="KEGG" id="vcn:VOLCADRAFT_89158"/>
<dbReference type="InParanoid" id="D8TQY4"/>
<evidence type="ECO:0000313" key="3">
    <source>
        <dbReference type="Proteomes" id="UP000001058"/>
    </source>
</evidence>
<name>D8TQY4_VOLCA</name>
<dbReference type="AlphaFoldDB" id="D8TQY4"/>
<dbReference type="EMBL" id="GL378332">
    <property type="protein sequence ID" value="EFJ50107.1"/>
    <property type="molecule type" value="Genomic_DNA"/>
</dbReference>
<gene>
    <name evidence="2" type="ORF">VOLCADRAFT_89158</name>
</gene>
<evidence type="ECO:0000256" key="1">
    <source>
        <dbReference type="SAM" id="MobiDB-lite"/>
    </source>
</evidence>
<dbReference type="RefSeq" id="XP_002948727.1">
    <property type="nucleotide sequence ID" value="XM_002948681.1"/>
</dbReference>
<evidence type="ECO:0000313" key="2">
    <source>
        <dbReference type="EMBL" id="EFJ50107.1"/>
    </source>
</evidence>
<protein>
    <submittedName>
        <fullName evidence="2">Uncharacterized protein</fullName>
    </submittedName>
</protein>
<feature type="region of interest" description="Disordered" evidence="1">
    <location>
        <begin position="56"/>
        <end position="83"/>
    </location>
</feature>
<reference evidence="2 3" key="1">
    <citation type="journal article" date="2010" name="Science">
        <title>Genomic analysis of organismal complexity in the multicellular green alga Volvox carteri.</title>
        <authorList>
            <person name="Prochnik S.E."/>
            <person name="Umen J."/>
            <person name="Nedelcu A.M."/>
            <person name="Hallmann A."/>
            <person name="Miller S.M."/>
            <person name="Nishii I."/>
            <person name="Ferris P."/>
            <person name="Kuo A."/>
            <person name="Mitros T."/>
            <person name="Fritz-Laylin L.K."/>
            <person name="Hellsten U."/>
            <person name="Chapman J."/>
            <person name="Simakov O."/>
            <person name="Rensing S.A."/>
            <person name="Terry A."/>
            <person name="Pangilinan J."/>
            <person name="Kapitonov V."/>
            <person name="Jurka J."/>
            <person name="Salamov A."/>
            <person name="Shapiro H."/>
            <person name="Schmutz J."/>
            <person name="Grimwood J."/>
            <person name="Lindquist E."/>
            <person name="Lucas S."/>
            <person name="Grigoriev I.V."/>
            <person name="Schmitt R."/>
            <person name="Kirk D."/>
            <person name="Rokhsar D.S."/>
        </authorList>
    </citation>
    <scope>NUCLEOTIDE SEQUENCE [LARGE SCALE GENOMIC DNA]</scope>
    <source>
        <strain evidence="3">f. Nagariensis / Eve</strain>
    </source>
</reference>
<proteinExistence type="predicted"/>